<dbReference type="GO" id="GO:0007189">
    <property type="term" value="P:adenylate cyclase-activating G protein-coupled receptor signaling pathway"/>
    <property type="evidence" value="ECO:0007669"/>
    <property type="project" value="TreeGrafter"/>
</dbReference>
<feature type="transmembrane region" description="Helical" evidence="5">
    <location>
        <begin position="154"/>
        <end position="174"/>
    </location>
</feature>
<feature type="transmembrane region" description="Helical" evidence="5">
    <location>
        <begin position="107"/>
        <end position="134"/>
    </location>
</feature>
<accession>A0A9Q0LCN1</accession>
<sequence>MVSQIVIILDLVGAFLGIFGSLSFILSFILLKEIRTQSRIFILTLSIYNFLIGVFALLPGYKNQTICKIQCFLLDSTFPAACFWIFQISFAYYLQICRGFDMENSKLFFWISFVTIQLICFFLGALSLSIGTIFHGRSYWCFLSNRKLHSIHYALIWVFLAATPIFYTLVICKIRKKETNYPKSFQIKMFFLAFVYVFTEFWLTINRATQDQEENKHEESFLDSAQAFFSPLLGFWDFVFFVWGDNFVWALIVSQCCGHKYTPFK</sequence>
<evidence type="ECO:0000256" key="2">
    <source>
        <dbReference type="ARBA" id="ARBA00022692"/>
    </source>
</evidence>
<dbReference type="PANTHER" id="PTHR23112">
    <property type="entry name" value="G PROTEIN-COUPLED RECEPTOR 157-RELATED"/>
    <property type="match status" value="1"/>
</dbReference>
<feature type="transmembrane region" description="Helical" evidence="5">
    <location>
        <begin position="40"/>
        <end position="58"/>
    </location>
</feature>
<dbReference type="PANTHER" id="PTHR23112:SF0">
    <property type="entry name" value="TRANSMEMBRANE PROTEIN 116"/>
    <property type="match status" value="1"/>
</dbReference>
<evidence type="ECO:0000256" key="1">
    <source>
        <dbReference type="ARBA" id="ARBA00004141"/>
    </source>
</evidence>
<keyword evidence="7" id="KW-1185">Reference proteome</keyword>
<feature type="transmembrane region" description="Helical" evidence="5">
    <location>
        <begin position="78"/>
        <end position="95"/>
    </location>
</feature>
<proteinExistence type="predicted"/>
<evidence type="ECO:0000256" key="4">
    <source>
        <dbReference type="ARBA" id="ARBA00023136"/>
    </source>
</evidence>
<name>A0A9Q0LCN1_ANAIG</name>
<evidence type="ECO:0000256" key="5">
    <source>
        <dbReference type="SAM" id="Phobius"/>
    </source>
</evidence>
<keyword evidence="4 5" id="KW-0472">Membrane</keyword>
<feature type="transmembrane region" description="Helical" evidence="5">
    <location>
        <begin position="6"/>
        <end position="31"/>
    </location>
</feature>
<dbReference type="EMBL" id="JAPDFW010000095">
    <property type="protein sequence ID" value="KAJ5070432.1"/>
    <property type="molecule type" value="Genomic_DNA"/>
</dbReference>
<dbReference type="AlphaFoldDB" id="A0A9Q0LCN1"/>
<evidence type="ECO:0000313" key="7">
    <source>
        <dbReference type="Proteomes" id="UP001149090"/>
    </source>
</evidence>
<evidence type="ECO:0000256" key="3">
    <source>
        <dbReference type="ARBA" id="ARBA00022989"/>
    </source>
</evidence>
<organism evidence="6 7">
    <name type="scientific">Anaeramoeba ignava</name>
    <name type="common">Anaerobic marine amoeba</name>
    <dbReference type="NCBI Taxonomy" id="1746090"/>
    <lineage>
        <taxon>Eukaryota</taxon>
        <taxon>Metamonada</taxon>
        <taxon>Anaeramoebidae</taxon>
        <taxon>Anaeramoeba</taxon>
    </lineage>
</organism>
<comment type="caution">
    <text evidence="6">The sequence shown here is derived from an EMBL/GenBank/DDBJ whole genome shotgun (WGS) entry which is preliminary data.</text>
</comment>
<dbReference type="Gene3D" id="1.20.1070.10">
    <property type="entry name" value="Rhodopsin 7-helix transmembrane proteins"/>
    <property type="match status" value="1"/>
</dbReference>
<keyword evidence="2 5" id="KW-0812">Transmembrane</keyword>
<comment type="subcellular location">
    <subcellularLocation>
        <location evidence="1">Membrane</location>
        <topology evidence="1">Multi-pass membrane protein</topology>
    </subcellularLocation>
</comment>
<feature type="transmembrane region" description="Helical" evidence="5">
    <location>
        <begin position="225"/>
        <end position="244"/>
    </location>
</feature>
<keyword evidence="3 5" id="KW-1133">Transmembrane helix</keyword>
<dbReference type="Proteomes" id="UP001149090">
    <property type="component" value="Unassembled WGS sequence"/>
</dbReference>
<protein>
    <submittedName>
        <fullName evidence="6">G protein-coupled receptor</fullName>
    </submittedName>
</protein>
<dbReference type="SUPFAM" id="SSF81321">
    <property type="entry name" value="Family A G protein-coupled receptor-like"/>
    <property type="match status" value="1"/>
</dbReference>
<feature type="transmembrane region" description="Helical" evidence="5">
    <location>
        <begin position="186"/>
        <end position="205"/>
    </location>
</feature>
<reference evidence="6" key="1">
    <citation type="submission" date="2022-10" db="EMBL/GenBank/DDBJ databases">
        <title>Novel sulphate-reducing endosymbionts in the free-living metamonad Anaeramoeba.</title>
        <authorList>
            <person name="Jerlstrom-Hultqvist J."/>
            <person name="Cepicka I."/>
            <person name="Gallot-Lavallee L."/>
            <person name="Salas-Leiva D."/>
            <person name="Curtis B.A."/>
            <person name="Zahonova K."/>
            <person name="Pipaliya S."/>
            <person name="Dacks J."/>
            <person name="Roger A.J."/>
        </authorList>
    </citation>
    <scope>NUCLEOTIDE SEQUENCE</scope>
    <source>
        <strain evidence="6">BMAN</strain>
    </source>
</reference>
<dbReference type="GO" id="GO:0004930">
    <property type="term" value="F:G protein-coupled receptor activity"/>
    <property type="evidence" value="ECO:0007669"/>
    <property type="project" value="TreeGrafter"/>
</dbReference>
<keyword evidence="6" id="KW-0675">Receptor</keyword>
<gene>
    <name evidence="6" type="ORF">M0811_10904</name>
</gene>
<dbReference type="GO" id="GO:0005886">
    <property type="term" value="C:plasma membrane"/>
    <property type="evidence" value="ECO:0007669"/>
    <property type="project" value="TreeGrafter"/>
</dbReference>
<evidence type="ECO:0000313" key="6">
    <source>
        <dbReference type="EMBL" id="KAJ5070432.1"/>
    </source>
</evidence>